<dbReference type="Pfam" id="PF03450">
    <property type="entry name" value="CO_deh_flav_C"/>
    <property type="match status" value="1"/>
</dbReference>
<dbReference type="AlphaFoldDB" id="A0A538U0C8"/>
<evidence type="ECO:0000313" key="3">
    <source>
        <dbReference type="Proteomes" id="UP000319836"/>
    </source>
</evidence>
<dbReference type="SUPFAM" id="SSF55447">
    <property type="entry name" value="CO dehydrogenase flavoprotein C-terminal domain-like"/>
    <property type="match status" value="1"/>
</dbReference>
<dbReference type="PANTHER" id="PTHR42659">
    <property type="entry name" value="XANTHINE DEHYDROGENASE SUBUNIT C-RELATED"/>
    <property type="match status" value="1"/>
</dbReference>
<dbReference type="Gene3D" id="3.30.43.10">
    <property type="entry name" value="Uridine Diphospho-n-acetylenolpyruvylglucosamine Reductase, domain 2"/>
    <property type="match status" value="1"/>
</dbReference>
<dbReference type="SMART" id="SM01092">
    <property type="entry name" value="CO_deh_flav_C"/>
    <property type="match status" value="1"/>
</dbReference>
<accession>A0A538U0C8</accession>
<dbReference type="InterPro" id="IPR036683">
    <property type="entry name" value="CO_DH_flav_C_dom_sf"/>
</dbReference>
<reference evidence="2 3" key="1">
    <citation type="journal article" date="2019" name="Nat. Microbiol.">
        <title>Mediterranean grassland soil C-N compound turnover is dependent on rainfall and depth, and is mediated by genomically divergent microorganisms.</title>
        <authorList>
            <person name="Diamond S."/>
            <person name="Andeer P.F."/>
            <person name="Li Z."/>
            <person name="Crits-Christoph A."/>
            <person name="Burstein D."/>
            <person name="Anantharaman K."/>
            <person name="Lane K.R."/>
            <person name="Thomas B.C."/>
            <person name="Pan C."/>
            <person name="Northen T.R."/>
            <person name="Banfield J.F."/>
        </authorList>
    </citation>
    <scope>NUCLEOTIDE SEQUENCE [LARGE SCALE GENOMIC DNA]</scope>
    <source>
        <strain evidence="2">WS_10</strain>
    </source>
</reference>
<dbReference type="Gene3D" id="3.30.390.50">
    <property type="entry name" value="CO dehydrogenase flavoprotein, C-terminal domain"/>
    <property type="match status" value="1"/>
</dbReference>
<name>A0A538U0C8_UNCEI</name>
<sequence>MLPLPRFAWRQPRTVEEALGHLSARTGETLLVAGGTDAVPNLKHGLHQPRTVVHLGRVDALRYVRETPEGLDLGPLVTLARLGEDPLVRRHHPALAKAAGLVAGPQLRAMGTLGGNLCLDTRCTYYNQTYFWREALGFCLKKDGVHCHVVPQGKRCVAAHSSDVAPVLIALEAQVEIQGRRGARVIGVEDFFVGDGIHNNVLRPDEMVTRLHVPASARGLRVGYQKLRPRRAIDFPMLSVAFAARANGTTEGARLVVSALAAKPRTVGGLDALVKGRALDADTIQAIADAAAKQCRPQTSLPYDVDWRHEMVPVFVKWSPPGAAPGDAS</sequence>
<dbReference type="EMBL" id="VBPA01000318">
    <property type="protein sequence ID" value="TMQ69261.1"/>
    <property type="molecule type" value="Genomic_DNA"/>
</dbReference>
<dbReference type="InterPro" id="IPR016169">
    <property type="entry name" value="FAD-bd_PCMH_sub2"/>
</dbReference>
<dbReference type="InterPro" id="IPR016167">
    <property type="entry name" value="FAD-bd_PCMH_sub1"/>
</dbReference>
<organism evidence="2 3">
    <name type="scientific">Eiseniibacteriota bacterium</name>
    <dbReference type="NCBI Taxonomy" id="2212470"/>
    <lineage>
        <taxon>Bacteria</taxon>
        <taxon>Candidatus Eiseniibacteriota</taxon>
    </lineage>
</organism>
<protein>
    <submittedName>
        <fullName evidence="2">4-hydroxybenzoyl-CoA reductase subunit beta</fullName>
    </submittedName>
</protein>
<proteinExistence type="predicted"/>
<dbReference type="GO" id="GO:0071949">
    <property type="term" value="F:FAD binding"/>
    <property type="evidence" value="ECO:0007669"/>
    <property type="project" value="InterPro"/>
</dbReference>
<dbReference type="InterPro" id="IPR051312">
    <property type="entry name" value="Diverse_Substr_Oxidored"/>
</dbReference>
<dbReference type="Gene3D" id="3.30.465.10">
    <property type="match status" value="2"/>
</dbReference>
<dbReference type="InterPro" id="IPR016166">
    <property type="entry name" value="FAD-bd_PCMH"/>
</dbReference>
<feature type="domain" description="FAD-binding PCMH-type" evidence="1">
    <location>
        <begin position="2"/>
        <end position="218"/>
    </location>
</feature>
<dbReference type="GO" id="GO:0016491">
    <property type="term" value="F:oxidoreductase activity"/>
    <property type="evidence" value="ECO:0007669"/>
    <property type="project" value="InterPro"/>
</dbReference>
<evidence type="ECO:0000259" key="1">
    <source>
        <dbReference type="PROSITE" id="PS51387"/>
    </source>
</evidence>
<dbReference type="SUPFAM" id="SSF56176">
    <property type="entry name" value="FAD-binding/transporter-associated domain-like"/>
    <property type="match status" value="1"/>
</dbReference>
<dbReference type="InterPro" id="IPR005107">
    <property type="entry name" value="CO_DH_flav_C"/>
</dbReference>
<dbReference type="InterPro" id="IPR036318">
    <property type="entry name" value="FAD-bd_PCMH-like_sf"/>
</dbReference>
<comment type="caution">
    <text evidence="2">The sequence shown here is derived from an EMBL/GenBank/DDBJ whole genome shotgun (WGS) entry which is preliminary data.</text>
</comment>
<dbReference type="InterPro" id="IPR002346">
    <property type="entry name" value="Mopterin_DH_FAD-bd"/>
</dbReference>
<evidence type="ECO:0000313" key="2">
    <source>
        <dbReference type="EMBL" id="TMQ69261.1"/>
    </source>
</evidence>
<dbReference type="PANTHER" id="PTHR42659:SF9">
    <property type="entry name" value="XANTHINE DEHYDROGENASE FAD-BINDING SUBUNIT XDHB-RELATED"/>
    <property type="match status" value="1"/>
</dbReference>
<dbReference type="Pfam" id="PF00941">
    <property type="entry name" value="FAD_binding_5"/>
    <property type="match status" value="1"/>
</dbReference>
<gene>
    <name evidence="2" type="ORF">E6K80_12295</name>
</gene>
<dbReference type="Proteomes" id="UP000319836">
    <property type="component" value="Unassembled WGS sequence"/>
</dbReference>
<dbReference type="PROSITE" id="PS51387">
    <property type="entry name" value="FAD_PCMH"/>
    <property type="match status" value="1"/>
</dbReference>